<name>A0A6P7LYY7_BETSP</name>
<evidence type="ECO:0000259" key="10">
    <source>
        <dbReference type="PROSITE" id="PS50157"/>
    </source>
</evidence>
<dbReference type="FunCoup" id="A0A6P7LYY7">
    <property type="interactions" value="3"/>
</dbReference>
<keyword evidence="4 7" id="KW-0863">Zinc-finger</keyword>
<feature type="compositionally biased region" description="Polar residues" evidence="9">
    <location>
        <begin position="178"/>
        <end position="192"/>
    </location>
</feature>
<dbReference type="InParanoid" id="A0A6P7LYY7"/>
<dbReference type="InterPro" id="IPR013087">
    <property type="entry name" value="Znf_C2H2_type"/>
</dbReference>
<dbReference type="GO" id="GO:0005634">
    <property type="term" value="C:nucleus"/>
    <property type="evidence" value="ECO:0007669"/>
    <property type="project" value="UniProtKB-SubCell"/>
</dbReference>
<evidence type="ECO:0000256" key="1">
    <source>
        <dbReference type="ARBA" id="ARBA00004123"/>
    </source>
</evidence>
<gene>
    <name evidence="12" type="primary">si:ch211-89o9.6</name>
</gene>
<evidence type="ECO:0000313" key="11">
    <source>
        <dbReference type="Proteomes" id="UP000515150"/>
    </source>
</evidence>
<evidence type="ECO:0000256" key="5">
    <source>
        <dbReference type="ARBA" id="ARBA00022833"/>
    </source>
</evidence>
<feature type="coiled-coil region" evidence="8">
    <location>
        <begin position="34"/>
        <end position="68"/>
    </location>
</feature>
<dbReference type="RefSeq" id="XP_028999174.1">
    <property type="nucleotide sequence ID" value="XM_029143341.3"/>
</dbReference>
<dbReference type="KEGG" id="bspl:114851500"/>
<dbReference type="FunFam" id="3.30.160.60:FF:000912">
    <property type="entry name" value="Zinc finger protein 660"/>
    <property type="match status" value="1"/>
</dbReference>
<dbReference type="PROSITE" id="PS50157">
    <property type="entry name" value="ZINC_FINGER_C2H2_2"/>
    <property type="match status" value="3"/>
</dbReference>
<evidence type="ECO:0000256" key="3">
    <source>
        <dbReference type="ARBA" id="ARBA00022737"/>
    </source>
</evidence>
<keyword evidence="8" id="KW-0175">Coiled coil</keyword>
<feature type="domain" description="C2H2-type" evidence="10">
    <location>
        <begin position="536"/>
        <end position="560"/>
    </location>
</feature>
<dbReference type="GO" id="GO:0045596">
    <property type="term" value="P:negative regulation of cell differentiation"/>
    <property type="evidence" value="ECO:0007669"/>
    <property type="project" value="UniProtKB-ARBA"/>
</dbReference>
<dbReference type="Pfam" id="PF00096">
    <property type="entry name" value="zf-C2H2"/>
    <property type="match status" value="2"/>
</dbReference>
<evidence type="ECO:0000256" key="7">
    <source>
        <dbReference type="PROSITE-ProRule" id="PRU00042"/>
    </source>
</evidence>
<dbReference type="GO" id="GO:0010468">
    <property type="term" value="P:regulation of gene expression"/>
    <property type="evidence" value="ECO:0007669"/>
    <property type="project" value="TreeGrafter"/>
</dbReference>
<sequence length="572" mass="61186">MSSRLAFQTQLASIMEVLANAAVAEICKLVDDDYAVVRLQMSQCQRENKALKRKLHLLELKMARGNAERRLRESALNSSRPRVHVSADDRLREPPSAGGVYDLWPSRAPAQHAASQPIRSDSVHSKSPDVELVEPKAVLVKEEKMEANMSRAEEAEKDVELIGDDGVLACVPRGLSGQRGSNEQQDNQSQTGRTRHPSNRSSRGVEREEEPDVVLVKVEEMDSVRATQSETGLSIQEGLVESSTDDYKGMLPFEESTHTSSSQQRDLQDPSRAFSEPVAVVSEDSSVPVQLRVPDSNGPASPSNPLASEYSLLELETFFTRWAPDASGAGGPSCSFSTNGSAKCQKDGAVAETEQPASATPNVAPGPCLSSAARRSTALSKPLRTQAPSVQCPWRPAQARTGAPCQRDQSTPPSQSAAASGISLACRKTSSGGAPPARGAGAALASFEVALNAQHGAALLAQHRPHAVSTVPNERRRKSYACRACGKAFSGLSNLEAHERVHTGEKPFRCDTCGKHFSEAGNLKKHQRVHTGEKPFSCDQCGKRFAWICNLRTHQQSATGCVAAAGGGSGLG</sequence>
<feature type="region of interest" description="Disordered" evidence="9">
    <location>
        <begin position="246"/>
        <end position="287"/>
    </location>
</feature>
<feature type="region of interest" description="Disordered" evidence="9">
    <location>
        <begin position="329"/>
        <end position="422"/>
    </location>
</feature>
<dbReference type="SUPFAM" id="SSF57667">
    <property type="entry name" value="beta-beta-alpha zinc fingers"/>
    <property type="match status" value="2"/>
</dbReference>
<dbReference type="SMART" id="SM00355">
    <property type="entry name" value="ZnF_C2H2"/>
    <property type="match status" value="3"/>
</dbReference>
<feature type="region of interest" description="Disordered" evidence="9">
    <location>
        <begin position="170"/>
        <end position="215"/>
    </location>
</feature>
<dbReference type="InterPro" id="IPR050331">
    <property type="entry name" value="Zinc_finger"/>
</dbReference>
<feature type="region of interest" description="Disordered" evidence="9">
    <location>
        <begin position="70"/>
        <end position="104"/>
    </location>
</feature>
<dbReference type="AlphaFoldDB" id="A0A6P7LYY7"/>
<evidence type="ECO:0000313" key="12">
    <source>
        <dbReference type="RefSeq" id="XP_028999174.1"/>
    </source>
</evidence>
<feature type="compositionally biased region" description="Low complexity" evidence="9">
    <location>
        <begin position="409"/>
        <end position="420"/>
    </location>
</feature>
<dbReference type="OrthoDB" id="427030at2759"/>
<dbReference type="FunFam" id="3.30.160.60:FF:000671">
    <property type="entry name" value="Zinc finger protein 26"/>
    <property type="match status" value="1"/>
</dbReference>
<keyword evidence="11" id="KW-1185">Reference proteome</keyword>
<keyword evidence="5" id="KW-0862">Zinc</keyword>
<dbReference type="GO" id="GO:0008270">
    <property type="term" value="F:zinc ion binding"/>
    <property type="evidence" value="ECO:0007669"/>
    <property type="project" value="UniProtKB-KW"/>
</dbReference>
<dbReference type="Proteomes" id="UP000515150">
    <property type="component" value="Chromosome 1"/>
</dbReference>
<dbReference type="Gene3D" id="3.30.160.60">
    <property type="entry name" value="Classic Zinc Finger"/>
    <property type="match status" value="3"/>
</dbReference>
<proteinExistence type="predicted"/>
<protein>
    <submittedName>
        <fullName evidence="12">Zinc finger protein 263</fullName>
    </submittedName>
</protein>
<evidence type="ECO:0000256" key="4">
    <source>
        <dbReference type="ARBA" id="ARBA00022771"/>
    </source>
</evidence>
<dbReference type="PANTHER" id="PTHR16515:SF49">
    <property type="entry name" value="GASTRULA ZINC FINGER PROTEIN XLCGF49.1-LIKE-RELATED"/>
    <property type="match status" value="1"/>
</dbReference>
<dbReference type="InterPro" id="IPR036236">
    <property type="entry name" value="Znf_C2H2_sf"/>
</dbReference>
<feature type="domain" description="C2H2-type" evidence="10">
    <location>
        <begin position="508"/>
        <end position="535"/>
    </location>
</feature>
<organism evidence="11 12">
    <name type="scientific">Betta splendens</name>
    <name type="common">Siamese fighting fish</name>
    <dbReference type="NCBI Taxonomy" id="158456"/>
    <lineage>
        <taxon>Eukaryota</taxon>
        <taxon>Metazoa</taxon>
        <taxon>Chordata</taxon>
        <taxon>Craniata</taxon>
        <taxon>Vertebrata</taxon>
        <taxon>Euteleostomi</taxon>
        <taxon>Actinopterygii</taxon>
        <taxon>Neopterygii</taxon>
        <taxon>Teleostei</taxon>
        <taxon>Neoteleostei</taxon>
        <taxon>Acanthomorphata</taxon>
        <taxon>Anabantaria</taxon>
        <taxon>Anabantiformes</taxon>
        <taxon>Anabantoidei</taxon>
        <taxon>Osphronemidae</taxon>
        <taxon>Betta</taxon>
    </lineage>
</organism>
<feature type="domain" description="C2H2-type" evidence="10">
    <location>
        <begin position="480"/>
        <end position="507"/>
    </location>
</feature>
<feature type="compositionally biased region" description="Low complexity" evidence="9">
    <location>
        <begin position="369"/>
        <end position="380"/>
    </location>
</feature>
<keyword evidence="6" id="KW-0539">Nucleus</keyword>
<keyword evidence="3" id="KW-0677">Repeat</keyword>
<evidence type="ECO:0000256" key="6">
    <source>
        <dbReference type="ARBA" id="ARBA00023242"/>
    </source>
</evidence>
<dbReference type="PANTHER" id="PTHR16515">
    <property type="entry name" value="PR DOMAIN ZINC FINGER PROTEIN"/>
    <property type="match status" value="1"/>
</dbReference>
<evidence type="ECO:0000256" key="9">
    <source>
        <dbReference type="SAM" id="MobiDB-lite"/>
    </source>
</evidence>
<dbReference type="FunFam" id="3.30.160.60:FF:001498">
    <property type="entry name" value="Zinc finger protein 404"/>
    <property type="match status" value="1"/>
</dbReference>
<accession>A0A6P7LYY7</accession>
<comment type="subcellular location">
    <subcellularLocation>
        <location evidence="1">Nucleus</location>
    </subcellularLocation>
</comment>
<feature type="region of interest" description="Disordered" evidence="9">
    <location>
        <begin position="111"/>
        <end position="130"/>
    </location>
</feature>
<keyword evidence="2" id="KW-0479">Metal-binding</keyword>
<dbReference type="PROSITE" id="PS00028">
    <property type="entry name" value="ZINC_FINGER_C2H2_1"/>
    <property type="match status" value="2"/>
</dbReference>
<dbReference type="GeneID" id="114851500"/>
<evidence type="ECO:0000256" key="8">
    <source>
        <dbReference type="SAM" id="Coils"/>
    </source>
</evidence>
<reference evidence="12" key="1">
    <citation type="submission" date="2025-08" db="UniProtKB">
        <authorList>
            <consortium name="RefSeq"/>
        </authorList>
    </citation>
    <scope>IDENTIFICATION</scope>
</reference>
<evidence type="ECO:0000256" key="2">
    <source>
        <dbReference type="ARBA" id="ARBA00022723"/>
    </source>
</evidence>